<dbReference type="PANTHER" id="PTHR30485">
    <property type="entry name" value="NI/FE-HYDROGENASE 1 B-TYPE CYTOCHROME SUBUNIT"/>
    <property type="match status" value="1"/>
</dbReference>
<dbReference type="PANTHER" id="PTHR30485:SF2">
    <property type="entry name" value="BLL0597 PROTEIN"/>
    <property type="match status" value="1"/>
</dbReference>
<gene>
    <name evidence="9" type="ORF">MNBD_ALPHA03-2085</name>
</gene>
<protein>
    <submittedName>
        <fullName evidence="9">Cytochrome b</fullName>
    </submittedName>
</protein>
<evidence type="ECO:0000256" key="5">
    <source>
        <dbReference type="ARBA" id="ARBA00023136"/>
    </source>
</evidence>
<keyword evidence="5 7" id="KW-0472">Membrane</keyword>
<evidence type="ECO:0000256" key="2">
    <source>
        <dbReference type="ARBA" id="ARBA00022475"/>
    </source>
</evidence>
<dbReference type="SUPFAM" id="SSF81342">
    <property type="entry name" value="Transmembrane di-heme cytochromes"/>
    <property type="match status" value="1"/>
</dbReference>
<feature type="non-terminal residue" evidence="9">
    <location>
        <position position="138"/>
    </location>
</feature>
<dbReference type="GO" id="GO:0020037">
    <property type="term" value="F:heme binding"/>
    <property type="evidence" value="ECO:0007669"/>
    <property type="project" value="TreeGrafter"/>
</dbReference>
<dbReference type="GO" id="GO:0009055">
    <property type="term" value="F:electron transfer activity"/>
    <property type="evidence" value="ECO:0007669"/>
    <property type="project" value="InterPro"/>
</dbReference>
<evidence type="ECO:0000313" key="9">
    <source>
        <dbReference type="EMBL" id="VAX07251.1"/>
    </source>
</evidence>
<feature type="transmembrane region" description="Helical" evidence="7">
    <location>
        <begin position="119"/>
        <end position="137"/>
    </location>
</feature>
<comment type="subcellular location">
    <subcellularLocation>
        <location evidence="1">Cell membrane</location>
        <topology evidence="1">Multi-pass membrane protein</topology>
    </subcellularLocation>
</comment>
<keyword evidence="2" id="KW-1003">Cell membrane</keyword>
<dbReference type="GO" id="GO:0022904">
    <property type="term" value="P:respiratory electron transport chain"/>
    <property type="evidence" value="ECO:0007669"/>
    <property type="project" value="InterPro"/>
</dbReference>
<evidence type="ECO:0000256" key="7">
    <source>
        <dbReference type="SAM" id="Phobius"/>
    </source>
</evidence>
<evidence type="ECO:0000256" key="4">
    <source>
        <dbReference type="ARBA" id="ARBA00022989"/>
    </source>
</evidence>
<keyword evidence="4 7" id="KW-1133">Transmembrane helix</keyword>
<feature type="domain" description="Cytochrome b561 bacterial/Ni-hydrogenase" evidence="8">
    <location>
        <begin position="31"/>
        <end position="138"/>
    </location>
</feature>
<evidence type="ECO:0000256" key="6">
    <source>
        <dbReference type="SAM" id="MobiDB-lite"/>
    </source>
</evidence>
<dbReference type="InterPro" id="IPR051542">
    <property type="entry name" value="Hydrogenase_cytochrome"/>
</dbReference>
<dbReference type="AlphaFoldDB" id="A0A3B1AZK8"/>
<dbReference type="EMBL" id="UOFW01000201">
    <property type="protein sequence ID" value="VAX07251.1"/>
    <property type="molecule type" value="Genomic_DNA"/>
</dbReference>
<accession>A0A3B1AZK8</accession>
<dbReference type="Gene3D" id="1.20.950.20">
    <property type="entry name" value="Transmembrane di-heme cytochromes, Chain C"/>
    <property type="match status" value="1"/>
</dbReference>
<dbReference type="InterPro" id="IPR011577">
    <property type="entry name" value="Cyt_b561_bac/Ni-Hgenase"/>
</dbReference>
<keyword evidence="3 7" id="KW-0812">Transmembrane</keyword>
<evidence type="ECO:0000256" key="1">
    <source>
        <dbReference type="ARBA" id="ARBA00004651"/>
    </source>
</evidence>
<evidence type="ECO:0000259" key="8">
    <source>
        <dbReference type="Pfam" id="PF01292"/>
    </source>
</evidence>
<dbReference type="Pfam" id="PF01292">
    <property type="entry name" value="Ni_hydr_CYTB"/>
    <property type="match status" value="1"/>
</dbReference>
<dbReference type="GO" id="GO:0005886">
    <property type="term" value="C:plasma membrane"/>
    <property type="evidence" value="ECO:0007669"/>
    <property type="project" value="UniProtKB-SubCell"/>
</dbReference>
<organism evidence="9">
    <name type="scientific">hydrothermal vent metagenome</name>
    <dbReference type="NCBI Taxonomy" id="652676"/>
    <lineage>
        <taxon>unclassified sequences</taxon>
        <taxon>metagenomes</taxon>
        <taxon>ecological metagenomes</taxon>
    </lineage>
</organism>
<reference evidence="9" key="1">
    <citation type="submission" date="2018-06" db="EMBL/GenBank/DDBJ databases">
        <authorList>
            <person name="Zhirakovskaya E."/>
        </authorList>
    </citation>
    <scope>NUCLEOTIDE SEQUENCE</scope>
</reference>
<proteinExistence type="predicted"/>
<sequence length="138" mass="15239">MNMTVIDETPGADRVKRSAEANTSTPAKTKVWDIAVRMFHWSLVVSYAIAWLSADEWDQLHEIAGYVIAGLIGFRLIWGVIGTKHAKFRDFIYKPATILAYLRNSLLHKAKRYLGHNPAGGAMIIALLLSLTIATASG</sequence>
<name>A0A3B1AZK8_9ZZZZ</name>
<feature type="transmembrane region" description="Helical" evidence="7">
    <location>
        <begin position="34"/>
        <end position="51"/>
    </location>
</feature>
<feature type="region of interest" description="Disordered" evidence="6">
    <location>
        <begin position="1"/>
        <end position="21"/>
    </location>
</feature>
<evidence type="ECO:0000256" key="3">
    <source>
        <dbReference type="ARBA" id="ARBA00022692"/>
    </source>
</evidence>
<dbReference type="InterPro" id="IPR016174">
    <property type="entry name" value="Di-haem_cyt_TM"/>
</dbReference>
<feature type="transmembrane region" description="Helical" evidence="7">
    <location>
        <begin position="63"/>
        <end position="81"/>
    </location>
</feature>